<evidence type="ECO:0000313" key="2">
    <source>
        <dbReference type="EMBL" id="KAI5075186.1"/>
    </source>
</evidence>
<feature type="transmembrane region" description="Helical" evidence="1">
    <location>
        <begin position="12"/>
        <end position="31"/>
    </location>
</feature>
<accession>A0A9D4UWE9</accession>
<comment type="caution">
    <text evidence="2">The sequence shown here is derived from an EMBL/GenBank/DDBJ whole genome shotgun (WGS) entry which is preliminary data.</text>
</comment>
<organism evidence="2 3">
    <name type="scientific">Adiantum capillus-veneris</name>
    <name type="common">Maidenhair fern</name>
    <dbReference type="NCBI Taxonomy" id="13818"/>
    <lineage>
        <taxon>Eukaryota</taxon>
        <taxon>Viridiplantae</taxon>
        <taxon>Streptophyta</taxon>
        <taxon>Embryophyta</taxon>
        <taxon>Tracheophyta</taxon>
        <taxon>Polypodiopsida</taxon>
        <taxon>Polypodiidae</taxon>
        <taxon>Polypodiales</taxon>
        <taxon>Pteridineae</taxon>
        <taxon>Pteridaceae</taxon>
        <taxon>Vittarioideae</taxon>
        <taxon>Adiantum</taxon>
    </lineage>
</organism>
<sequence length="154" mass="17753">MWGQSRSATQTPSFSVSASVNLLPFKGFLILWNRQGQVGGAIFCYVISIYIALALCAWWHANLCQAFLSQFWRHIWKTWIYWRVMYFYVGAFTCGQDPRRQGWRWQLQALSMQFPSGSLGVKRQASIPGVTDVISSCELELLYAHARLVSEMSW</sequence>
<evidence type="ECO:0000256" key="1">
    <source>
        <dbReference type="SAM" id="Phobius"/>
    </source>
</evidence>
<proteinExistence type="predicted"/>
<keyword evidence="1" id="KW-0472">Membrane</keyword>
<dbReference type="EMBL" id="JABFUD020000009">
    <property type="protein sequence ID" value="KAI5075186.1"/>
    <property type="molecule type" value="Genomic_DNA"/>
</dbReference>
<gene>
    <name evidence="2" type="ORF">GOP47_0009262</name>
</gene>
<reference evidence="2" key="1">
    <citation type="submission" date="2021-01" db="EMBL/GenBank/DDBJ databases">
        <title>Adiantum capillus-veneris genome.</title>
        <authorList>
            <person name="Fang Y."/>
            <person name="Liao Q."/>
        </authorList>
    </citation>
    <scope>NUCLEOTIDE SEQUENCE</scope>
    <source>
        <strain evidence="2">H3</strain>
        <tissue evidence="2">Leaf</tissue>
    </source>
</reference>
<keyword evidence="3" id="KW-1185">Reference proteome</keyword>
<evidence type="ECO:0000313" key="3">
    <source>
        <dbReference type="Proteomes" id="UP000886520"/>
    </source>
</evidence>
<name>A0A9D4UWE9_ADICA</name>
<dbReference type="Proteomes" id="UP000886520">
    <property type="component" value="Chromosome 9"/>
</dbReference>
<dbReference type="AlphaFoldDB" id="A0A9D4UWE9"/>
<protein>
    <submittedName>
        <fullName evidence="2">Uncharacterized protein</fullName>
    </submittedName>
</protein>
<feature type="transmembrane region" description="Helical" evidence="1">
    <location>
        <begin position="38"/>
        <end position="60"/>
    </location>
</feature>
<keyword evidence="1" id="KW-1133">Transmembrane helix</keyword>
<dbReference type="OrthoDB" id="185373at2759"/>
<keyword evidence="1" id="KW-0812">Transmembrane</keyword>